<dbReference type="Proteomes" id="UP000182660">
    <property type="component" value="Unassembled WGS sequence"/>
</dbReference>
<keyword evidence="2" id="KW-1185">Reference proteome</keyword>
<dbReference type="GeneID" id="80402768"/>
<gene>
    <name evidence="1" type="ORF">MT2528_3846</name>
</gene>
<name>A0ABY1HLN5_9GAMM</name>
<dbReference type="RefSeq" id="WP_256597912.1">
    <property type="nucleotide sequence ID" value="NZ_CAWQZC010000059.1"/>
</dbReference>
<dbReference type="EMBL" id="FPLJ01000084">
    <property type="protein sequence ID" value="SGY99439.1"/>
    <property type="molecule type" value="Genomic_DNA"/>
</dbReference>
<sequence>MSDSLQQKATVIINQYVRSVGYFCYGSFEVDTAQHRTDKV</sequence>
<evidence type="ECO:0000313" key="2">
    <source>
        <dbReference type="Proteomes" id="UP000182660"/>
    </source>
</evidence>
<protein>
    <submittedName>
        <fullName evidence="1">Uncharacterized protein</fullName>
    </submittedName>
</protein>
<comment type="caution">
    <text evidence="1">The sequence shown here is derived from an EMBL/GenBank/DDBJ whole genome shotgun (WGS) entry which is preliminary data.</text>
</comment>
<proteinExistence type="predicted"/>
<reference evidence="1 2" key="1">
    <citation type="submission" date="2016-11" db="EMBL/GenBank/DDBJ databases">
        <authorList>
            <person name="Klemetsen T."/>
        </authorList>
    </citation>
    <scope>NUCLEOTIDE SEQUENCE [LARGE SCALE GENOMIC DNA]</scope>
    <source>
        <strain evidence="1">MT 2528</strain>
    </source>
</reference>
<organism evidence="1 2">
    <name type="scientific">Moritella viscosa</name>
    <dbReference type="NCBI Taxonomy" id="80854"/>
    <lineage>
        <taxon>Bacteria</taxon>
        <taxon>Pseudomonadati</taxon>
        <taxon>Pseudomonadota</taxon>
        <taxon>Gammaproteobacteria</taxon>
        <taxon>Alteromonadales</taxon>
        <taxon>Moritellaceae</taxon>
        <taxon>Moritella</taxon>
    </lineage>
</organism>
<accession>A0ABY1HLN5</accession>
<evidence type="ECO:0000313" key="1">
    <source>
        <dbReference type="EMBL" id="SGY99439.1"/>
    </source>
</evidence>